<proteinExistence type="predicted"/>
<evidence type="ECO:0000313" key="2">
    <source>
        <dbReference type="EMBL" id="KJK76487.1"/>
    </source>
</evidence>
<evidence type="ECO:0000256" key="1">
    <source>
        <dbReference type="SAM" id="SignalP"/>
    </source>
</evidence>
<feature type="chain" id="PRO_5002341559" evidence="1">
    <location>
        <begin position="20"/>
        <end position="186"/>
    </location>
</feature>
<dbReference type="OrthoDB" id="4941129at2759"/>
<protein>
    <submittedName>
        <fullName evidence="2">Uncharacterized protein</fullName>
    </submittedName>
</protein>
<keyword evidence="3" id="KW-1185">Reference proteome</keyword>
<gene>
    <name evidence="2" type="ORF">H634G_08075</name>
</gene>
<dbReference type="Proteomes" id="UP000054544">
    <property type="component" value="Unassembled WGS sequence"/>
</dbReference>
<accession>A0A0D9NR07</accession>
<feature type="signal peptide" evidence="1">
    <location>
        <begin position="1"/>
        <end position="19"/>
    </location>
</feature>
<name>A0A0D9NR07_METAN</name>
<reference evidence="3" key="1">
    <citation type="journal article" date="2014" name="BMC Genomics">
        <title>The genome sequence of the biocontrol fungus Metarhizium anisopliae and comparative genomics of Metarhizium species.</title>
        <authorList>
            <person name="Pattemore J.A."/>
            <person name="Hane J.K."/>
            <person name="Williams A.H."/>
            <person name="Wilson B.A."/>
            <person name="Stodart B.J."/>
            <person name="Ash G.J."/>
        </authorList>
    </citation>
    <scope>NUCLEOTIDE SEQUENCE [LARGE SCALE GENOMIC DNA]</scope>
    <source>
        <strain evidence="3">BRIP 53293</strain>
    </source>
</reference>
<dbReference type="AlphaFoldDB" id="A0A0D9NR07"/>
<evidence type="ECO:0000313" key="3">
    <source>
        <dbReference type="Proteomes" id="UP000054544"/>
    </source>
</evidence>
<organism evidence="2 3">
    <name type="scientific">Metarhizium anisopliae BRIP 53293</name>
    <dbReference type="NCBI Taxonomy" id="1291518"/>
    <lineage>
        <taxon>Eukaryota</taxon>
        <taxon>Fungi</taxon>
        <taxon>Dikarya</taxon>
        <taxon>Ascomycota</taxon>
        <taxon>Pezizomycotina</taxon>
        <taxon>Sordariomycetes</taxon>
        <taxon>Hypocreomycetidae</taxon>
        <taxon>Hypocreales</taxon>
        <taxon>Clavicipitaceae</taxon>
        <taxon>Metarhizium</taxon>
    </lineage>
</organism>
<dbReference type="EMBL" id="KE384743">
    <property type="protein sequence ID" value="KJK76487.1"/>
    <property type="molecule type" value="Genomic_DNA"/>
</dbReference>
<keyword evidence="1" id="KW-0732">Signal</keyword>
<sequence length="186" mass="20636">MASIKSSLLLASLASLSLATPLLEKQSQRAQLLPYYRGKPHRFRSLQCAATGLGGRVLDEKICGTPYFCLYTAAAIDYELGHDQSYPTQEVCLKDREPAPDGQQNAEGPQDGLIPWMERAVHDSHACGRFGLRKPYNAVIYCGTEKYCEKVVEKGMATLDECLAIFEKRPVGPEHPEDPKSDTQLF</sequence>